<dbReference type="Gene3D" id="2.150.10.10">
    <property type="entry name" value="Serralysin-like metalloprotease, C-terminal"/>
    <property type="match status" value="1"/>
</dbReference>
<evidence type="ECO:0000256" key="3">
    <source>
        <dbReference type="ARBA" id="ARBA00023180"/>
    </source>
</evidence>
<keyword evidence="5" id="KW-0614">Plasmid</keyword>
<protein>
    <recommendedName>
        <fullName evidence="7">Peroxidase</fullName>
    </recommendedName>
</protein>
<dbReference type="PROSITE" id="PS50292">
    <property type="entry name" value="PEROXIDASE_3"/>
    <property type="match status" value="1"/>
</dbReference>
<sequence length="611" mass="66236">MEFRTIDGSKNSRSDSDQNATGTAFARIAEARFADGVSDLVGGPNPRMISNVVVGEGDPSVGNREGVSGMMYAWGQFVDHDLSRTLSDGETSIGIEVPNGDPDFPSDSVIRMTRAVIDEDSGTAPDNPAVAINAVTGWEDASMVYGSDADTADSLRRADGRLKTSSGGNLHMEDGAYVAGDVRAAENPSLTALHALFVREHNYQVERLREENPELSGDELYDQARAIVTAEIAHITHDEFLPHLLGPNAMSKYEGYDPSADPRITLEFAGAAFRFGHSMVSAETERLGNQGQVLGPADELKDVFFMDPEDFSAHSGADGFLRHLAADLSQAMDARIVDDLRNFLVDPPVAQDLAAINIQRGRDLGLQTLNETRAALGLRRYTDFGQITDDKATVDALRKAFRSVDEIDLWTGGLSEGHVSGGVVGPTFATIIAQQFEVLRDGDRFWYENQGFDEETLAAIQDTRLSDIIERNTDTTYVQDDVFAFYDRHTPDAKSEHPDAPQLIVGTASSDTLVGGSAGDALLAGQDQQTMTGGEGRDIFIFTDPSQDATITDFKPGQDAIEFHYAGDFDFEDARISRSDGRTVVDLAGHRIEMPGVTPDELTGDSFIFVT</sequence>
<dbReference type="GO" id="GO:0006979">
    <property type="term" value="P:response to oxidative stress"/>
    <property type="evidence" value="ECO:0007669"/>
    <property type="project" value="InterPro"/>
</dbReference>
<dbReference type="RefSeq" id="WP_094303812.1">
    <property type="nucleotide sequence ID" value="NZ_NOWT01000012.1"/>
</dbReference>
<dbReference type="Pfam" id="PF03098">
    <property type="entry name" value="An_peroxidase"/>
    <property type="match status" value="1"/>
</dbReference>
<keyword evidence="3" id="KW-0325">Glycoprotein</keyword>
<dbReference type="GO" id="GO:0020037">
    <property type="term" value="F:heme binding"/>
    <property type="evidence" value="ECO:0007669"/>
    <property type="project" value="InterPro"/>
</dbReference>
<proteinExistence type="predicted"/>
<evidence type="ECO:0000256" key="4">
    <source>
        <dbReference type="SAM" id="MobiDB-lite"/>
    </source>
</evidence>
<comment type="caution">
    <text evidence="5">The sequence shown here is derived from an EMBL/GenBank/DDBJ whole genome shotgun (WGS) entry which is preliminary data.</text>
</comment>
<dbReference type="SUPFAM" id="SSF51120">
    <property type="entry name" value="beta-Roll"/>
    <property type="match status" value="1"/>
</dbReference>
<evidence type="ECO:0000313" key="5">
    <source>
        <dbReference type="EMBL" id="OYD83603.1"/>
    </source>
</evidence>
<name>A0A235HDL7_AZOBR</name>
<feature type="compositionally biased region" description="Basic and acidic residues" evidence="4">
    <location>
        <begin position="1"/>
        <end position="16"/>
    </location>
</feature>
<geneLocation type="plasmid" evidence="5">
    <name>unnamed</name>
</geneLocation>
<dbReference type="GO" id="GO:0004601">
    <property type="term" value="F:peroxidase activity"/>
    <property type="evidence" value="ECO:0007669"/>
    <property type="project" value="InterPro"/>
</dbReference>
<keyword evidence="2" id="KW-0964">Secreted</keyword>
<dbReference type="EMBL" id="NOWT01000012">
    <property type="protein sequence ID" value="OYD83603.1"/>
    <property type="molecule type" value="Genomic_DNA"/>
</dbReference>
<dbReference type="PRINTS" id="PR00457">
    <property type="entry name" value="ANPEROXIDASE"/>
</dbReference>
<organism evidence="5 6">
    <name type="scientific">Azospirillum brasilense</name>
    <dbReference type="NCBI Taxonomy" id="192"/>
    <lineage>
        <taxon>Bacteria</taxon>
        <taxon>Pseudomonadati</taxon>
        <taxon>Pseudomonadota</taxon>
        <taxon>Alphaproteobacteria</taxon>
        <taxon>Rhodospirillales</taxon>
        <taxon>Azospirillaceae</taxon>
        <taxon>Azospirillum</taxon>
    </lineage>
</organism>
<dbReference type="GO" id="GO:0005576">
    <property type="term" value="C:extracellular region"/>
    <property type="evidence" value="ECO:0007669"/>
    <property type="project" value="UniProtKB-SubCell"/>
</dbReference>
<evidence type="ECO:0000256" key="1">
    <source>
        <dbReference type="ARBA" id="ARBA00004613"/>
    </source>
</evidence>
<dbReference type="PANTHER" id="PTHR11475">
    <property type="entry name" value="OXIDASE/PEROXIDASE"/>
    <property type="match status" value="1"/>
</dbReference>
<dbReference type="Proteomes" id="UP000215367">
    <property type="component" value="Unassembled WGS sequence"/>
</dbReference>
<evidence type="ECO:0008006" key="7">
    <source>
        <dbReference type="Google" id="ProtNLM"/>
    </source>
</evidence>
<dbReference type="InterPro" id="IPR011049">
    <property type="entry name" value="Serralysin-like_metalloprot_C"/>
</dbReference>
<dbReference type="InterPro" id="IPR037120">
    <property type="entry name" value="Haem_peroxidase_sf_animal"/>
</dbReference>
<dbReference type="SUPFAM" id="SSF48113">
    <property type="entry name" value="Heme-dependent peroxidases"/>
    <property type="match status" value="1"/>
</dbReference>
<dbReference type="InterPro" id="IPR010255">
    <property type="entry name" value="Haem_peroxidase_sf"/>
</dbReference>
<evidence type="ECO:0000256" key="2">
    <source>
        <dbReference type="ARBA" id="ARBA00022525"/>
    </source>
</evidence>
<feature type="region of interest" description="Disordered" evidence="4">
    <location>
        <begin position="1"/>
        <end position="20"/>
    </location>
</feature>
<dbReference type="Gene3D" id="1.10.640.10">
    <property type="entry name" value="Haem peroxidase domain superfamily, animal type"/>
    <property type="match status" value="1"/>
</dbReference>
<dbReference type="PANTHER" id="PTHR11475:SF4">
    <property type="entry name" value="CHORION PEROXIDASE"/>
    <property type="match status" value="1"/>
</dbReference>
<dbReference type="InterPro" id="IPR019791">
    <property type="entry name" value="Haem_peroxidase_animal"/>
</dbReference>
<gene>
    <name evidence="5" type="ORF">CHT98_13970</name>
</gene>
<accession>A0A235HDL7</accession>
<reference evidence="5 6" key="1">
    <citation type="submission" date="2017-07" db="EMBL/GenBank/DDBJ databases">
        <title>Whole genome sequence of Azospirillum brasilense 2A1, a potential biofertilizer strain.</title>
        <authorList>
            <person name="Fontana C.A."/>
            <person name="Toffoli L.M."/>
            <person name="Salazar S.M."/>
            <person name="Puglisi E."/>
            <person name="Pedraza R."/>
            <person name="Bassi D."/>
            <person name="Cocconcelli P.S."/>
        </authorList>
    </citation>
    <scope>NUCLEOTIDE SEQUENCE [LARGE SCALE GENOMIC DNA]</scope>
    <source>
        <strain evidence="5 6">2A1</strain>
        <plasmid evidence="5">unnamed</plasmid>
    </source>
</reference>
<evidence type="ECO:0000313" key="6">
    <source>
        <dbReference type="Proteomes" id="UP000215367"/>
    </source>
</evidence>
<dbReference type="AlphaFoldDB" id="A0A235HDL7"/>
<comment type="subcellular location">
    <subcellularLocation>
        <location evidence="1">Secreted</location>
    </subcellularLocation>
</comment>